<evidence type="ECO:0000259" key="10">
    <source>
        <dbReference type="PROSITE" id="PS51379"/>
    </source>
</evidence>
<keyword evidence="12" id="KW-1185">Reference proteome</keyword>
<feature type="binding site" evidence="9">
    <location>
        <position position="65"/>
    </location>
    <ligand>
        <name>cob(II)alamin</name>
        <dbReference type="ChEBI" id="CHEBI:16304"/>
    </ligand>
</feature>
<dbReference type="HAMAP" id="MF_00916">
    <property type="entry name" value="QueG"/>
    <property type="match status" value="1"/>
</dbReference>
<feature type="binding site" evidence="9">
    <location>
        <position position="166"/>
    </location>
    <ligand>
        <name>cob(II)alamin</name>
        <dbReference type="ChEBI" id="CHEBI:16304"/>
    </ligand>
</feature>
<gene>
    <name evidence="9 11" type="primary">queG</name>
    <name evidence="11" type="ORF">GCM10011348_35980</name>
</gene>
<feature type="binding site" evidence="9">
    <location>
        <position position="223"/>
    </location>
    <ligand>
        <name>[4Fe-4S] cluster</name>
        <dbReference type="ChEBI" id="CHEBI:49883"/>
        <label>2</label>
    </ligand>
</feature>
<feature type="binding site" evidence="9">
    <location>
        <position position="200"/>
    </location>
    <ligand>
        <name>[4Fe-4S] cluster</name>
        <dbReference type="ChEBI" id="CHEBI:49883"/>
        <label>1</label>
    </ligand>
</feature>
<dbReference type="PROSITE" id="PS00198">
    <property type="entry name" value="4FE4S_FER_1"/>
    <property type="match status" value="1"/>
</dbReference>
<keyword evidence="3 9" id="KW-0819">tRNA processing</keyword>
<feature type="binding site" evidence="9">
    <location>
        <position position="225"/>
    </location>
    <ligand>
        <name>cob(II)alamin</name>
        <dbReference type="ChEBI" id="CHEBI:16304"/>
    </ligand>
</feature>
<feature type="binding site" evidence="9">
    <location>
        <position position="207"/>
    </location>
    <ligand>
        <name>[4Fe-4S] cluster</name>
        <dbReference type="ChEBI" id="CHEBI:49883"/>
        <label>2</label>
    </ligand>
</feature>
<dbReference type="PROSITE" id="PS51379">
    <property type="entry name" value="4FE4S_FER_2"/>
    <property type="match status" value="1"/>
</dbReference>
<dbReference type="Proteomes" id="UP000599578">
    <property type="component" value="Unassembled WGS sequence"/>
</dbReference>
<dbReference type="InterPro" id="IPR017896">
    <property type="entry name" value="4Fe4S_Fe-S-bd"/>
</dbReference>
<dbReference type="GO" id="GO:0051539">
    <property type="term" value="F:4 iron, 4 sulfur cluster binding"/>
    <property type="evidence" value="ECO:0007669"/>
    <property type="project" value="UniProtKB-KW"/>
</dbReference>
<dbReference type="GO" id="GO:0005737">
    <property type="term" value="C:cytoplasm"/>
    <property type="evidence" value="ECO:0007669"/>
    <property type="project" value="UniProtKB-SubCell"/>
</dbReference>
<feature type="binding site" evidence="9">
    <location>
        <position position="253"/>
    </location>
    <ligand>
        <name>[4Fe-4S] cluster</name>
        <dbReference type="ChEBI" id="CHEBI:49883"/>
        <label>2</label>
    </ligand>
</feature>
<keyword evidence="9" id="KW-0846">Cobalamin</keyword>
<keyword evidence="6 9" id="KW-0560">Oxidoreductase</keyword>
<name>A0A918DW37_9GAMM</name>
<dbReference type="PANTHER" id="PTHR30002">
    <property type="entry name" value="EPOXYQUEUOSINE REDUCTASE"/>
    <property type="match status" value="1"/>
</dbReference>
<accession>A0A918DW37</accession>
<dbReference type="AlphaFoldDB" id="A0A918DW37"/>
<comment type="pathway">
    <text evidence="9">tRNA modification; tRNA-queuosine biosynthesis.</text>
</comment>
<feature type="binding site" evidence="9">
    <location>
        <position position="197"/>
    </location>
    <ligand>
        <name>[4Fe-4S] cluster</name>
        <dbReference type="ChEBI" id="CHEBI:49883"/>
        <label>1</label>
    </ligand>
</feature>
<keyword evidence="1 9" id="KW-0004">4Fe-4S</keyword>
<dbReference type="Pfam" id="PF13484">
    <property type="entry name" value="Fer4_16"/>
    <property type="match status" value="1"/>
</dbReference>
<keyword evidence="5 9" id="KW-0671">Queuosine biosynthesis</keyword>
<comment type="similarity">
    <text evidence="9">Belongs to the QueG family.</text>
</comment>
<evidence type="ECO:0000256" key="7">
    <source>
        <dbReference type="ARBA" id="ARBA00023004"/>
    </source>
</evidence>
<dbReference type="NCBIfam" id="TIGR00276">
    <property type="entry name" value="tRNA epoxyqueuosine(34) reductase QueG"/>
    <property type="match status" value="1"/>
</dbReference>
<sequence>MSTLSTPQLETLARQIKDWAAELGFAQCGIAATDGVAIEEGHLREWLGHGYQGEMSYLENHIDKRLDPALLVPGTRRIISVRMDYLPPKVRTLAVLKQADKAYIARYTLGRDYHKTMRKRLTRLGKRIEAACSELGYRAFVDSAPVLERPLAREAGIGWQGKHTLILNREAGSWFLLGELFVDLPLPTDPPFGEDHCGRCSACLDICPTNAFPAPHVLDARRCISYLTIEYRGSIPTELRPLMGNRVFGCDDCQLICPWNRFARRSDETDFQPRHNLDDIELIELFEWSEDEFLQRTEGSAIRRTGFDGWQRNLAVALGNGSGGRRVEQALEARRAAATELVREHIDWALQRLRRGDEAKLLPILEHPRAKKLPE</sequence>
<dbReference type="Gene3D" id="3.30.70.20">
    <property type="match status" value="1"/>
</dbReference>
<comment type="caution">
    <text evidence="11">The sequence shown here is derived from an EMBL/GenBank/DDBJ whole genome shotgun (WGS) entry which is preliminary data.</text>
</comment>
<comment type="catalytic activity">
    <reaction evidence="9">
        <text>epoxyqueuosine(34) in tRNA + AH2 = queuosine(34) in tRNA + A + H2O</text>
        <dbReference type="Rhea" id="RHEA:32159"/>
        <dbReference type="Rhea" id="RHEA-COMP:18571"/>
        <dbReference type="Rhea" id="RHEA-COMP:18582"/>
        <dbReference type="ChEBI" id="CHEBI:13193"/>
        <dbReference type="ChEBI" id="CHEBI:15377"/>
        <dbReference type="ChEBI" id="CHEBI:17499"/>
        <dbReference type="ChEBI" id="CHEBI:194431"/>
        <dbReference type="ChEBI" id="CHEBI:194443"/>
        <dbReference type="EC" id="1.17.99.6"/>
    </reaction>
</comment>
<evidence type="ECO:0000256" key="8">
    <source>
        <dbReference type="ARBA" id="ARBA00023014"/>
    </source>
</evidence>
<feature type="binding site" evidence="9">
    <location>
        <position position="250"/>
    </location>
    <ligand>
        <name>[4Fe-4S] cluster</name>
        <dbReference type="ChEBI" id="CHEBI:49883"/>
        <label>2</label>
    </ligand>
</feature>
<comment type="cofactor">
    <cofactor evidence="9">
        <name>cob(II)alamin</name>
        <dbReference type="ChEBI" id="CHEBI:16304"/>
    </cofactor>
</comment>
<dbReference type="RefSeq" id="WP_188862003.1">
    <property type="nucleotide sequence ID" value="NZ_BMLT01000010.1"/>
</dbReference>
<dbReference type="GO" id="GO:0008616">
    <property type="term" value="P:tRNA queuosine(34) biosynthetic process"/>
    <property type="evidence" value="ECO:0007669"/>
    <property type="project" value="UniProtKB-UniRule"/>
</dbReference>
<feature type="active site" description="Proton donor" evidence="9">
    <location>
        <position position="142"/>
    </location>
</feature>
<dbReference type="PANTHER" id="PTHR30002:SF4">
    <property type="entry name" value="EPOXYQUEUOSINE REDUCTASE"/>
    <property type="match status" value="1"/>
</dbReference>
<feature type="binding site" evidence="9">
    <location>
        <position position="203"/>
    </location>
    <ligand>
        <name>[4Fe-4S] cluster</name>
        <dbReference type="ChEBI" id="CHEBI:49883"/>
        <label>1</label>
    </ligand>
</feature>
<evidence type="ECO:0000313" key="11">
    <source>
        <dbReference type="EMBL" id="GGO86046.1"/>
    </source>
</evidence>
<feature type="binding site" evidence="9">
    <location>
        <position position="177"/>
    </location>
    <ligand>
        <name>cob(II)alamin</name>
        <dbReference type="ChEBI" id="CHEBI:16304"/>
    </ligand>
</feature>
<evidence type="ECO:0000256" key="4">
    <source>
        <dbReference type="ARBA" id="ARBA00022723"/>
    </source>
</evidence>
<comment type="subunit">
    <text evidence="9">Monomer.</text>
</comment>
<proteinExistence type="inferred from homology"/>
<dbReference type="EMBL" id="BMLT01000010">
    <property type="protein sequence ID" value="GGO86046.1"/>
    <property type="molecule type" value="Genomic_DNA"/>
</dbReference>
<feature type="binding site" evidence="9">
    <location>
        <position position="257"/>
    </location>
    <ligand>
        <name>[4Fe-4S] cluster</name>
        <dbReference type="ChEBI" id="CHEBI:49883"/>
        <label>1</label>
    </ligand>
</feature>
<evidence type="ECO:0000256" key="6">
    <source>
        <dbReference type="ARBA" id="ARBA00023002"/>
    </source>
</evidence>
<dbReference type="GO" id="GO:0046872">
    <property type="term" value="F:metal ion binding"/>
    <property type="evidence" value="ECO:0007669"/>
    <property type="project" value="UniProtKB-KW"/>
</dbReference>
<comment type="function">
    <text evidence="9">Catalyzes the conversion of epoxyqueuosine (oQ) to queuosine (Q), which is a hypermodified base found in the wobble positions of tRNA(Asp), tRNA(Asn), tRNA(His) and tRNA(Tyr).</text>
</comment>
<dbReference type="Pfam" id="PF08331">
    <property type="entry name" value="QueG_DUF1730"/>
    <property type="match status" value="1"/>
</dbReference>
<evidence type="ECO:0000256" key="1">
    <source>
        <dbReference type="ARBA" id="ARBA00022485"/>
    </source>
</evidence>
<dbReference type="InterPro" id="IPR017900">
    <property type="entry name" value="4Fe4S_Fe_S_CS"/>
</dbReference>
<dbReference type="GO" id="GO:0031419">
    <property type="term" value="F:cobalamin binding"/>
    <property type="evidence" value="ECO:0007669"/>
    <property type="project" value="UniProtKB-KW"/>
</dbReference>
<dbReference type="InterPro" id="IPR013542">
    <property type="entry name" value="QueG_DUF1730"/>
</dbReference>
<dbReference type="SUPFAM" id="SSF46548">
    <property type="entry name" value="alpha-helical ferredoxin"/>
    <property type="match status" value="1"/>
</dbReference>
<comment type="caution">
    <text evidence="9">Lacks conserved residue(s) required for the propagation of feature annotation.</text>
</comment>
<organism evidence="11 12">
    <name type="scientific">Marinobacterium nitratireducens</name>
    <dbReference type="NCBI Taxonomy" id="518897"/>
    <lineage>
        <taxon>Bacteria</taxon>
        <taxon>Pseudomonadati</taxon>
        <taxon>Pseudomonadota</taxon>
        <taxon>Gammaproteobacteria</taxon>
        <taxon>Oceanospirillales</taxon>
        <taxon>Oceanospirillaceae</taxon>
        <taxon>Marinobacterium</taxon>
    </lineage>
</organism>
<dbReference type="GO" id="GO:0052693">
    <property type="term" value="F:epoxyqueuosine reductase activity"/>
    <property type="evidence" value="ECO:0007669"/>
    <property type="project" value="UniProtKB-UniRule"/>
</dbReference>
<evidence type="ECO:0000256" key="3">
    <source>
        <dbReference type="ARBA" id="ARBA00022694"/>
    </source>
</evidence>
<evidence type="ECO:0000256" key="9">
    <source>
        <dbReference type="HAMAP-Rule" id="MF_00916"/>
    </source>
</evidence>
<feature type="binding site" evidence="9">
    <location>
        <position position="142"/>
    </location>
    <ligand>
        <name>cob(II)alamin</name>
        <dbReference type="ChEBI" id="CHEBI:16304"/>
    </ligand>
</feature>
<dbReference type="InterPro" id="IPR004453">
    <property type="entry name" value="QueG"/>
</dbReference>
<keyword evidence="8 9" id="KW-0411">Iron-sulfur</keyword>
<comment type="cofactor">
    <cofactor evidence="9">
        <name>[4Fe-4S] cluster</name>
        <dbReference type="ChEBI" id="CHEBI:49883"/>
    </cofactor>
    <text evidence="9">Binds 2 [4Fe-4S] clusters per monomer.</text>
</comment>
<feature type="domain" description="4Fe-4S ferredoxin-type" evidence="10">
    <location>
        <begin position="188"/>
        <end position="217"/>
    </location>
</feature>
<feature type="binding site" evidence="9">
    <location>
        <begin position="250"/>
        <end position="251"/>
    </location>
    <ligand>
        <name>cob(II)alamin</name>
        <dbReference type="ChEBI" id="CHEBI:16304"/>
    </ligand>
</feature>
<comment type="subcellular location">
    <subcellularLocation>
        <location evidence="9">Cytoplasm</location>
    </subcellularLocation>
</comment>
<keyword evidence="2 9" id="KW-0963">Cytoplasm</keyword>
<dbReference type="EC" id="1.17.99.6" evidence="9"/>
<protein>
    <recommendedName>
        <fullName evidence="9">Epoxyqueuosine reductase</fullName>
        <ecNumber evidence="9">1.17.99.6</ecNumber>
    </recommendedName>
    <alternativeName>
        <fullName evidence="9">Queuosine biosynthesis protein QueG</fullName>
    </alternativeName>
</protein>
<keyword evidence="7 9" id="KW-0408">Iron</keyword>
<evidence type="ECO:0000256" key="2">
    <source>
        <dbReference type="ARBA" id="ARBA00022490"/>
    </source>
</evidence>
<keyword evidence="9" id="KW-0170">Cobalt</keyword>
<reference evidence="11 12" key="1">
    <citation type="journal article" date="2014" name="Int. J. Syst. Evol. Microbiol.">
        <title>Complete genome sequence of Corynebacterium casei LMG S-19264T (=DSM 44701T), isolated from a smear-ripened cheese.</title>
        <authorList>
            <consortium name="US DOE Joint Genome Institute (JGI-PGF)"/>
            <person name="Walter F."/>
            <person name="Albersmeier A."/>
            <person name="Kalinowski J."/>
            <person name="Ruckert C."/>
        </authorList>
    </citation>
    <scope>NUCLEOTIDE SEQUENCE [LARGE SCALE GENOMIC DNA]</scope>
    <source>
        <strain evidence="11 12">CGMCC 1.7286</strain>
    </source>
</reference>
<evidence type="ECO:0000256" key="5">
    <source>
        <dbReference type="ARBA" id="ARBA00022785"/>
    </source>
</evidence>
<keyword evidence="4 9" id="KW-0479">Metal-binding</keyword>
<dbReference type="FunFam" id="3.30.70.20:FF:000017">
    <property type="entry name" value="Epoxyqueuosine reductase"/>
    <property type="match status" value="1"/>
</dbReference>
<evidence type="ECO:0000313" key="12">
    <source>
        <dbReference type="Proteomes" id="UP000599578"/>
    </source>
</evidence>